<reference evidence="1 3" key="1">
    <citation type="submission" date="2015-07" db="EMBL/GenBank/DDBJ databases">
        <title>High-quality genome of monoxenous trypanosomatid Leptomonas pyrrhocoris.</title>
        <authorList>
            <person name="Flegontov P."/>
            <person name="Butenko A."/>
            <person name="Firsov S."/>
            <person name="Vlcek C."/>
            <person name="Logacheva M.D."/>
            <person name="Field M."/>
            <person name="Filatov D."/>
            <person name="Flegontova O."/>
            <person name="Gerasimov E."/>
            <person name="Jackson A.P."/>
            <person name="Kelly S."/>
            <person name="Opperdoes F."/>
            <person name="O'Reilly A."/>
            <person name="Votypka J."/>
            <person name="Yurchenko V."/>
            <person name="Lukes J."/>
        </authorList>
    </citation>
    <scope>NUCLEOTIDE SEQUENCE [LARGE SCALE GENOMIC DNA]</scope>
    <source>
        <strain evidence="1">H10</strain>
    </source>
</reference>
<dbReference type="VEuPathDB" id="TriTrypDB:LpyrH10_04_6850"/>
<keyword evidence="3" id="KW-1185">Reference proteome</keyword>
<dbReference type="AlphaFoldDB" id="A0A0N0DXZ2"/>
<dbReference type="EMBL" id="LGTL01000004">
    <property type="protein sequence ID" value="KPA83545.1"/>
    <property type="molecule type" value="Genomic_DNA"/>
</dbReference>
<organism evidence="1 3">
    <name type="scientific">Leptomonas pyrrhocoris</name>
    <name type="common">Firebug parasite</name>
    <dbReference type="NCBI Taxonomy" id="157538"/>
    <lineage>
        <taxon>Eukaryota</taxon>
        <taxon>Discoba</taxon>
        <taxon>Euglenozoa</taxon>
        <taxon>Kinetoplastea</taxon>
        <taxon>Metakinetoplastina</taxon>
        <taxon>Trypanosomatida</taxon>
        <taxon>Trypanosomatidae</taxon>
        <taxon>Leishmaniinae</taxon>
        <taxon>Leptomonas</taxon>
    </lineage>
</organism>
<dbReference type="OrthoDB" id="10017659at2759"/>
<dbReference type="RefSeq" id="XP_015661984.1">
    <property type="nucleotide sequence ID" value="XM_015800382.1"/>
</dbReference>
<dbReference type="GeneID" id="26901324"/>
<dbReference type="RefSeq" id="XP_015662912.1">
    <property type="nucleotide sequence ID" value="XM_015797392.1"/>
</dbReference>
<evidence type="ECO:0000313" key="3">
    <source>
        <dbReference type="Proteomes" id="UP000037923"/>
    </source>
</evidence>
<gene>
    <name evidence="2" type="ORF">ABB37_01029</name>
    <name evidence="1" type="ORF">ABB37_03135</name>
</gene>
<evidence type="ECO:0000313" key="2">
    <source>
        <dbReference type="EMBL" id="KPA84473.1"/>
    </source>
</evidence>
<comment type="caution">
    <text evidence="1">The sequence shown here is derived from an EMBL/GenBank/DDBJ whole genome shotgun (WGS) entry which is preliminary data.</text>
</comment>
<protein>
    <submittedName>
        <fullName evidence="1">TATE DNA transposon</fullName>
    </submittedName>
</protein>
<accession>A0A0N0DXZ2</accession>
<sequence>MYMMHTTRLNPADTCHLMAAYGGIFAQIDRRRHWDDPLPFVLENATKALETLGRQLLENRWWDVRSDLVVERWNYGDDAAQMGVRQSAG</sequence>
<proteinExistence type="predicted"/>
<name>A0A0N0DXZ2_LEPPY</name>
<dbReference type="EMBL" id="LGTL01000002">
    <property type="protein sequence ID" value="KPA84473.1"/>
    <property type="molecule type" value="Genomic_DNA"/>
</dbReference>
<evidence type="ECO:0000313" key="1">
    <source>
        <dbReference type="EMBL" id="KPA83545.1"/>
    </source>
</evidence>
<dbReference type="GeneID" id="26903426"/>
<dbReference type="VEuPathDB" id="TriTrypDB:LpyrH10_02_0030"/>
<dbReference type="Proteomes" id="UP000037923">
    <property type="component" value="Unassembled WGS sequence"/>
</dbReference>